<evidence type="ECO:0000256" key="5">
    <source>
        <dbReference type="SAM" id="SignalP"/>
    </source>
</evidence>
<dbReference type="PANTHER" id="PTHR30483:SF37">
    <property type="entry name" value="ABC TRANSPORTER SUBSTRATE-BINDING PROTEIN"/>
    <property type="match status" value="1"/>
</dbReference>
<dbReference type="InterPro" id="IPR028082">
    <property type="entry name" value="Peripla_BP_I"/>
</dbReference>
<feature type="domain" description="Leucine-binding protein" evidence="6">
    <location>
        <begin position="49"/>
        <end position="388"/>
    </location>
</feature>
<dbReference type="SUPFAM" id="SSF53822">
    <property type="entry name" value="Periplasmic binding protein-like I"/>
    <property type="match status" value="1"/>
</dbReference>
<evidence type="ECO:0000256" key="1">
    <source>
        <dbReference type="ARBA" id="ARBA00010062"/>
    </source>
</evidence>
<dbReference type="InterPro" id="IPR051010">
    <property type="entry name" value="BCAA_transport"/>
</dbReference>
<evidence type="ECO:0000256" key="2">
    <source>
        <dbReference type="ARBA" id="ARBA00022448"/>
    </source>
</evidence>
<dbReference type="Pfam" id="PF13458">
    <property type="entry name" value="Peripla_BP_6"/>
    <property type="match status" value="1"/>
</dbReference>
<gene>
    <name evidence="7" type="ORF">BAU08_25550</name>
</gene>
<dbReference type="Proteomes" id="UP000092213">
    <property type="component" value="Chromosome"/>
</dbReference>
<proteinExistence type="inferred from homology"/>
<reference evidence="7 8" key="1">
    <citation type="submission" date="2016-06" db="EMBL/GenBank/DDBJ databases">
        <title>Complete genome sequences of Bordetella bronchialis and Bordetella flabilis.</title>
        <authorList>
            <person name="LiPuma J.J."/>
            <person name="Spilker T."/>
        </authorList>
    </citation>
    <scope>NUCLEOTIDE SEQUENCE [LARGE SCALE GENOMIC DNA]</scope>
    <source>
        <strain evidence="7 8">AU17976</strain>
    </source>
</reference>
<name>A0A193G4Y8_9BORD</name>
<evidence type="ECO:0000259" key="6">
    <source>
        <dbReference type="Pfam" id="PF13458"/>
    </source>
</evidence>
<evidence type="ECO:0000256" key="3">
    <source>
        <dbReference type="ARBA" id="ARBA00022729"/>
    </source>
</evidence>
<comment type="similarity">
    <text evidence="1">Belongs to the leucine-binding protein family.</text>
</comment>
<dbReference type="GO" id="GO:0006865">
    <property type="term" value="P:amino acid transport"/>
    <property type="evidence" value="ECO:0007669"/>
    <property type="project" value="UniProtKB-KW"/>
</dbReference>
<dbReference type="InterPro" id="IPR028081">
    <property type="entry name" value="Leu-bd"/>
</dbReference>
<keyword evidence="3 5" id="KW-0732">Signal</keyword>
<dbReference type="STRING" id="463025.BAU08_25550"/>
<dbReference type="Gene3D" id="3.40.50.2300">
    <property type="match status" value="2"/>
</dbReference>
<dbReference type="PRINTS" id="PR00337">
    <property type="entry name" value="LEUILEVALBP"/>
</dbReference>
<organism evidence="7 8">
    <name type="scientific">Bordetella bronchialis</name>
    <dbReference type="NCBI Taxonomy" id="463025"/>
    <lineage>
        <taxon>Bacteria</taxon>
        <taxon>Pseudomonadati</taxon>
        <taxon>Pseudomonadota</taxon>
        <taxon>Betaproteobacteria</taxon>
        <taxon>Burkholderiales</taxon>
        <taxon>Alcaligenaceae</taxon>
        <taxon>Bordetella</taxon>
    </lineage>
</organism>
<sequence>MKKQLLEKGPVDALRRLCMGRAMKAAATLAMAMAAAGMAGGAVAQESKPIRVGVALSQSGNLADSAKHYWEGVALWRDQVNARGGLLGRKVELIVYDDRSDPATAARLYEKLITDDNVDLLFGPWGSASAATASGVANRHKRIFFNSGGASEQIQERGYKYVFQTAAPISAYVASVGPLAEKYNLKTIAFFGRDYPAARDMEKSIKAIAEKRNLKVLASEFFPAGTTDFSSMIAQARQSQPDIWVSVGYPNEAIEMVRQFKASNYLPKVFVHNGVSIDDFLKASGKDGEYAFGMSLYEPSLKTQGNVEFVKAYQQTYKSDPGYYSAFSYAGATVMEAAVKAAGSLDQDKLREVLTTLEVDTVMGHHKVDPKTGKQVGVTGLLVQVRDGKREIVMPTDLKTTDAVIPMPAWNKR</sequence>
<dbReference type="PANTHER" id="PTHR30483">
    <property type="entry name" value="LEUCINE-SPECIFIC-BINDING PROTEIN"/>
    <property type="match status" value="1"/>
</dbReference>
<keyword evidence="2" id="KW-0813">Transport</keyword>
<evidence type="ECO:0000313" key="7">
    <source>
        <dbReference type="EMBL" id="ANN74274.1"/>
    </source>
</evidence>
<evidence type="ECO:0000313" key="8">
    <source>
        <dbReference type="Proteomes" id="UP000092213"/>
    </source>
</evidence>
<accession>A0A193G4Y8</accession>
<feature type="signal peptide" evidence="5">
    <location>
        <begin position="1"/>
        <end position="44"/>
    </location>
</feature>
<dbReference type="CDD" id="cd06338">
    <property type="entry name" value="PBP1_ABC_ligand_binding-like"/>
    <property type="match status" value="1"/>
</dbReference>
<dbReference type="AlphaFoldDB" id="A0A193G4Y8"/>
<dbReference type="InterPro" id="IPR000709">
    <property type="entry name" value="Leu_Ile_Val-bd"/>
</dbReference>
<dbReference type="EMBL" id="CP016171">
    <property type="protein sequence ID" value="ANN74274.1"/>
    <property type="molecule type" value="Genomic_DNA"/>
</dbReference>
<evidence type="ECO:0000256" key="4">
    <source>
        <dbReference type="ARBA" id="ARBA00022970"/>
    </source>
</evidence>
<protein>
    <recommendedName>
        <fullName evidence="6">Leucine-binding protein domain-containing protein</fullName>
    </recommendedName>
</protein>
<feature type="chain" id="PRO_5008258564" description="Leucine-binding protein domain-containing protein" evidence="5">
    <location>
        <begin position="45"/>
        <end position="413"/>
    </location>
</feature>
<keyword evidence="4" id="KW-0029">Amino-acid transport</keyword>
<dbReference type="RefSeq" id="WP_066672296.1">
    <property type="nucleotide sequence ID" value="NZ_CP016171.1"/>
</dbReference>